<comment type="caution">
    <text evidence="1">The sequence shown here is derived from an EMBL/GenBank/DDBJ whole genome shotgun (WGS) entry which is preliminary data.</text>
</comment>
<evidence type="ECO:0000313" key="1">
    <source>
        <dbReference type="EMBL" id="MBB6333651.1"/>
    </source>
</evidence>
<keyword evidence="2" id="KW-1185">Reference proteome</keyword>
<evidence type="ECO:0000313" key="2">
    <source>
        <dbReference type="Proteomes" id="UP000617426"/>
    </source>
</evidence>
<protein>
    <submittedName>
        <fullName evidence="1">Uncharacterized protein</fullName>
    </submittedName>
</protein>
<sequence length="253" mass="27776">MSEARVCPVTGELLGEGEFVSRAAVNRLVTAVSDLPELVDDLAYAARGLRRGMQPAGGVASSREPVNLGLMLEVDEMTDALWTWAQSLTTFVMGPRYCVPRGDWAAVRRVFTAYRDRIGGWVEAPLLVDELCYAVGRLERLASPADRVLSFVGRCPSCGVELMAAEGSVEASCACGVQVEVEEAREVMRRRAGERPVPRPRAREIAEILSHRPIPESTVRSWCKRARLQPVAIVSGRRLYRPADLVALVEASR</sequence>
<accession>A0A923IXT1</accession>
<organism evidence="1 2">
    <name type="scientific">Schaalia hyovaginalis</name>
    <dbReference type="NCBI Taxonomy" id="29316"/>
    <lineage>
        <taxon>Bacteria</taxon>
        <taxon>Bacillati</taxon>
        <taxon>Actinomycetota</taxon>
        <taxon>Actinomycetes</taxon>
        <taxon>Actinomycetales</taxon>
        <taxon>Actinomycetaceae</taxon>
        <taxon>Schaalia</taxon>
    </lineage>
</organism>
<reference evidence="1" key="1">
    <citation type="submission" date="2020-08" db="EMBL/GenBank/DDBJ databases">
        <title>Sequencing the genomes of 1000 actinobacteria strains.</title>
        <authorList>
            <person name="Klenk H.-P."/>
        </authorList>
    </citation>
    <scope>NUCLEOTIDE SEQUENCE</scope>
    <source>
        <strain evidence="1">DSM 10695</strain>
    </source>
</reference>
<dbReference type="RefSeq" id="WP_184451342.1">
    <property type="nucleotide sequence ID" value="NZ_JACHMK010000001.1"/>
</dbReference>
<dbReference type="Proteomes" id="UP000617426">
    <property type="component" value="Unassembled WGS sequence"/>
</dbReference>
<proteinExistence type="predicted"/>
<name>A0A923IXT1_9ACTO</name>
<dbReference type="EMBL" id="JACHMK010000001">
    <property type="protein sequence ID" value="MBB6333651.1"/>
    <property type="molecule type" value="Genomic_DNA"/>
</dbReference>
<dbReference type="AlphaFoldDB" id="A0A923IXT1"/>
<gene>
    <name evidence="1" type="ORF">HD592_000216</name>
</gene>